<evidence type="ECO:0000256" key="3">
    <source>
        <dbReference type="ARBA" id="ARBA00022723"/>
    </source>
</evidence>
<keyword evidence="7 11" id="KW-0786">Thiamine pyrophosphate</keyword>
<keyword evidence="3" id="KW-0479">Metal-binding</keyword>
<dbReference type="GO" id="GO:0006086">
    <property type="term" value="P:pyruvate decarboxylation to acetyl-CoA"/>
    <property type="evidence" value="ECO:0007669"/>
    <property type="project" value="InterPro"/>
</dbReference>
<sequence>MALNIVGRLVARASTSSYSYLGQRCLASAAGKMTVREALDAAMEEEIKRDDRVFLLGEEVAQYDGAYKVSKNLWKKFGDKRIVDTPITEMGFAGLAVGAAMAGLRPICEFMTFNFSMQAIDQVVNSAAKTFYMSAGRVNVPIVFRGTNGPAAGVAAQHSQDYSAWYAHCPGLKVLTCYDCEDAKGLLKAAIRDDNPVVLLENELLYGVEFPMSAEAMSEDFVIQIGKAKVQREGTHATVVTYCKGVGLALDAAAQLSKEGIEIEIINLRSLRPLDIDTVKKSVIKTHHLITVDNGWPQCNIGSEICAQVMESEAFDYLDAPAVRVTGVDVPMPYALHLETAAQPLPIDIVKSVKKSLNIQ</sequence>
<dbReference type="InterPro" id="IPR005475">
    <property type="entry name" value="Transketolase-like_Pyr-bd"/>
</dbReference>
<dbReference type="FunFam" id="3.40.50.970:FF:000006">
    <property type="entry name" value="Pyruvate dehydrogenase E1 component subunit beta"/>
    <property type="match status" value="1"/>
</dbReference>
<keyword evidence="4" id="KW-0809">Transit peptide</keyword>
<dbReference type="InterPro" id="IPR027110">
    <property type="entry name" value="PDHB_mito-type"/>
</dbReference>
<evidence type="ECO:0000256" key="4">
    <source>
        <dbReference type="ARBA" id="ARBA00022946"/>
    </source>
</evidence>
<accession>A0A0N5B0W0</accession>
<dbReference type="STRING" id="451379.A0A0N5B0W0"/>
<dbReference type="GO" id="GO:0005739">
    <property type="term" value="C:mitochondrion"/>
    <property type="evidence" value="ECO:0007669"/>
    <property type="project" value="UniProtKB-SubCell"/>
</dbReference>
<dbReference type="NCBIfam" id="NF006667">
    <property type="entry name" value="PRK09212.1"/>
    <property type="match status" value="1"/>
</dbReference>
<evidence type="ECO:0000313" key="14">
    <source>
        <dbReference type="WBParaSite" id="SMUV_0001091201-mRNA-1"/>
    </source>
</evidence>
<evidence type="ECO:0000256" key="6">
    <source>
        <dbReference type="ARBA" id="ARBA00023002"/>
    </source>
</evidence>
<keyword evidence="5" id="KW-0630">Potassium</keyword>
<dbReference type="Pfam" id="PF02779">
    <property type="entry name" value="Transket_pyr"/>
    <property type="match status" value="1"/>
</dbReference>
<dbReference type="SUPFAM" id="SSF52518">
    <property type="entry name" value="Thiamin diphosphate-binding fold (THDP-binding)"/>
    <property type="match status" value="1"/>
</dbReference>
<evidence type="ECO:0000313" key="13">
    <source>
        <dbReference type="Proteomes" id="UP000046393"/>
    </source>
</evidence>
<dbReference type="Gene3D" id="3.40.50.920">
    <property type="match status" value="1"/>
</dbReference>
<comment type="cofactor">
    <cofactor evidence="1 11">
        <name>thiamine diphosphate</name>
        <dbReference type="ChEBI" id="CHEBI:58937"/>
    </cofactor>
</comment>
<name>A0A0N5B0W0_9BILA</name>
<dbReference type="EC" id="1.2.4.1" evidence="11"/>
<dbReference type="SMART" id="SM00861">
    <property type="entry name" value="Transket_pyr"/>
    <property type="match status" value="1"/>
</dbReference>
<evidence type="ECO:0000256" key="2">
    <source>
        <dbReference type="ARBA" id="ARBA00004173"/>
    </source>
</evidence>
<dbReference type="InterPro" id="IPR029061">
    <property type="entry name" value="THDP-binding"/>
</dbReference>
<evidence type="ECO:0000256" key="1">
    <source>
        <dbReference type="ARBA" id="ARBA00001964"/>
    </source>
</evidence>
<dbReference type="Proteomes" id="UP000046393">
    <property type="component" value="Unplaced"/>
</dbReference>
<comment type="function">
    <text evidence="11">The pyruvate dehydrogenase complex catalyzes the overall conversion of pyruvate to acetyl-CoA and CO2.</text>
</comment>
<evidence type="ECO:0000256" key="7">
    <source>
        <dbReference type="ARBA" id="ARBA00023052"/>
    </source>
</evidence>
<keyword evidence="8" id="KW-0496">Mitochondrion</keyword>
<organism evidence="13 14">
    <name type="scientific">Syphacia muris</name>
    <dbReference type="NCBI Taxonomy" id="451379"/>
    <lineage>
        <taxon>Eukaryota</taxon>
        <taxon>Metazoa</taxon>
        <taxon>Ecdysozoa</taxon>
        <taxon>Nematoda</taxon>
        <taxon>Chromadorea</taxon>
        <taxon>Rhabditida</taxon>
        <taxon>Spirurina</taxon>
        <taxon>Oxyuridomorpha</taxon>
        <taxon>Oxyuroidea</taxon>
        <taxon>Oxyuridae</taxon>
        <taxon>Syphacia</taxon>
    </lineage>
</organism>
<evidence type="ECO:0000256" key="8">
    <source>
        <dbReference type="ARBA" id="ARBA00023128"/>
    </source>
</evidence>
<dbReference type="GO" id="GO:0004739">
    <property type="term" value="F:pyruvate dehydrogenase (acetyl-transferring) activity"/>
    <property type="evidence" value="ECO:0007669"/>
    <property type="project" value="UniProtKB-UniRule"/>
</dbReference>
<evidence type="ECO:0000256" key="11">
    <source>
        <dbReference type="RuleBase" id="RU364074"/>
    </source>
</evidence>
<dbReference type="Gene3D" id="3.40.50.970">
    <property type="match status" value="1"/>
</dbReference>
<evidence type="ECO:0000256" key="5">
    <source>
        <dbReference type="ARBA" id="ARBA00022958"/>
    </source>
</evidence>
<evidence type="ECO:0000259" key="12">
    <source>
        <dbReference type="SMART" id="SM00861"/>
    </source>
</evidence>
<dbReference type="FunFam" id="3.40.50.920:FF:000001">
    <property type="entry name" value="Pyruvate dehydrogenase E1 beta subunit"/>
    <property type="match status" value="1"/>
</dbReference>
<keyword evidence="9 11" id="KW-0670">Pyruvate</keyword>
<dbReference type="AlphaFoldDB" id="A0A0N5B0W0"/>
<dbReference type="GO" id="GO:0046872">
    <property type="term" value="F:metal ion binding"/>
    <property type="evidence" value="ECO:0007669"/>
    <property type="project" value="UniProtKB-KW"/>
</dbReference>
<reference evidence="14" key="1">
    <citation type="submission" date="2017-02" db="UniProtKB">
        <authorList>
            <consortium name="WormBaseParasite"/>
        </authorList>
    </citation>
    <scope>IDENTIFICATION</scope>
</reference>
<comment type="subcellular location">
    <subcellularLocation>
        <location evidence="2">Mitochondrion</location>
    </subcellularLocation>
</comment>
<feature type="domain" description="Transketolase-like pyrimidine-binding" evidence="12">
    <location>
        <begin position="33"/>
        <end position="208"/>
    </location>
</feature>
<dbReference type="SUPFAM" id="SSF52922">
    <property type="entry name" value="TK C-terminal domain-like"/>
    <property type="match status" value="1"/>
</dbReference>
<dbReference type="InterPro" id="IPR009014">
    <property type="entry name" value="Transketo_C/PFOR_II"/>
</dbReference>
<dbReference type="CDD" id="cd07036">
    <property type="entry name" value="TPP_PYR_E1-PDHc-beta_like"/>
    <property type="match status" value="1"/>
</dbReference>
<keyword evidence="6 11" id="KW-0560">Oxidoreductase</keyword>
<dbReference type="PANTHER" id="PTHR11624:SF96">
    <property type="entry name" value="PYRUVATE DEHYDROGENASE E1 COMPONENT SUBUNIT BETA, MITOCHONDRIAL"/>
    <property type="match status" value="1"/>
</dbReference>
<keyword evidence="13" id="KW-1185">Reference proteome</keyword>
<dbReference type="NCBIfam" id="NF008854">
    <property type="entry name" value="PRK11892.1"/>
    <property type="match status" value="1"/>
</dbReference>
<evidence type="ECO:0000256" key="9">
    <source>
        <dbReference type="ARBA" id="ARBA00023317"/>
    </source>
</evidence>
<dbReference type="WBParaSite" id="SMUV_0001091201-mRNA-1">
    <property type="protein sequence ID" value="SMUV_0001091201-mRNA-1"/>
    <property type="gene ID" value="SMUV_0001091201"/>
</dbReference>
<proteinExistence type="predicted"/>
<dbReference type="Pfam" id="PF02780">
    <property type="entry name" value="Transketolase_C"/>
    <property type="match status" value="1"/>
</dbReference>
<evidence type="ECO:0000256" key="10">
    <source>
        <dbReference type="ARBA" id="ARBA00051231"/>
    </source>
</evidence>
<protein>
    <recommendedName>
        <fullName evidence="11">Pyruvate dehydrogenase E1 component subunit beta</fullName>
        <ecNumber evidence="11">1.2.4.1</ecNumber>
    </recommendedName>
</protein>
<comment type="catalytic activity">
    <reaction evidence="10 11">
        <text>N(6)-[(R)-lipoyl]-L-lysyl-[protein] + pyruvate + H(+) = N(6)-[(R)-S(8)-acetyldihydrolipoyl]-L-lysyl-[protein] + CO2</text>
        <dbReference type="Rhea" id="RHEA:19189"/>
        <dbReference type="Rhea" id="RHEA-COMP:10474"/>
        <dbReference type="Rhea" id="RHEA-COMP:10478"/>
        <dbReference type="ChEBI" id="CHEBI:15361"/>
        <dbReference type="ChEBI" id="CHEBI:15378"/>
        <dbReference type="ChEBI" id="CHEBI:16526"/>
        <dbReference type="ChEBI" id="CHEBI:83099"/>
        <dbReference type="ChEBI" id="CHEBI:83111"/>
        <dbReference type="EC" id="1.2.4.1"/>
    </reaction>
</comment>
<dbReference type="InterPro" id="IPR033248">
    <property type="entry name" value="Transketolase_C"/>
</dbReference>
<dbReference type="PANTHER" id="PTHR11624">
    <property type="entry name" value="DEHYDROGENASE RELATED"/>
    <property type="match status" value="1"/>
</dbReference>